<dbReference type="Gene3D" id="3.80.10.10">
    <property type="entry name" value="Ribonuclease Inhibitor"/>
    <property type="match status" value="1"/>
</dbReference>
<evidence type="ECO:0000256" key="1">
    <source>
        <dbReference type="SAM" id="MobiDB-lite"/>
    </source>
</evidence>
<name>A0A2G8S8U3_9APHY</name>
<sequence length="742" mass="81701">MFDGVFTPELAARLSRLTLCLVCHDDDSDGEDDTADVAQLLWGGFLNTLISALRPLHNLTHLRLVVHCKLVKRPAGSATSLPYSHSESFVDTVRGPAFDFAGTADALVRTLPSLQYVFLTTCGSLVDRGENKSNSGRPSLREHERWNVGRAWRVANADLGQPQGTRKSTTTLPRTDGIRDEDEDPPRGRLVELHSDVSDTIIRNEELVLSDADEKFHSFLFADAAARAPHVRALCIRNWRPPPVQTLQAANQVNLCIVSLLAEIVNSCPRLVHVSISLDFNSIHDRPLLAAIAALRTLRSLTVTGWCTSTLRLLREVSSPICTLAISSLHELDPASLEEFLPRFAQTLEKLDLHNFRPCRNLVDDIMPGSPGFFRNHTQYPAVRSLSIGRCAGPPLLDHLQHLFPSLNDTLLVGGSDSALDTRAHEDIRAANLRAQDGSESPSHVWKKFDRVICTPSVLHLLALRCPIRHLMLDLDYYAREHSLRCAAEALRENPVPRLKLTLRCRRGMFDGVFTPELAARLSRLTLCLVYDNGNNDNQRPGTEDDAADVTQLLWSDLLNTVTSTLRPLHNVTHLRIVVCCKLVKRPAESESESESSGPSSTSARSLLYPYSESFVDAVRGPAFDFEGTAMAAALPSPALQYVFLTTRGALSFQRSAVHERWDVHRAWRVGDGAGRPASGTCGSISTDGMHAYDTDVDPPSGRLQLELVELHSDVAATIAKNEELVLSDADQGLLFPPIGTA</sequence>
<dbReference type="EMBL" id="AYKW01000016">
    <property type="protein sequence ID" value="PIL30196.1"/>
    <property type="molecule type" value="Genomic_DNA"/>
</dbReference>
<accession>A0A2G8S8U3</accession>
<dbReference type="SUPFAM" id="SSF52047">
    <property type="entry name" value="RNI-like"/>
    <property type="match status" value="1"/>
</dbReference>
<dbReference type="Proteomes" id="UP000230002">
    <property type="component" value="Unassembled WGS sequence"/>
</dbReference>
<reference evidence="2 3" key="1">
    <citation type="journal article" date="2015" name="Sci. Rep.">
        <title>Chromosome-level genome map provides insights into diverse defense mechanisms in the medicinal fungus Ganoderma sinense.</title>
        <authorList>
            <person name="Zhu Y."/>
            <person name="Xu J."/>
            <person name="Sun C."/>
            <person name="Zhou S."/>
            <person name="Xu H."/>
            <person name="Nelson D.R."/>
            <person name="Qian J."/>
            <person name="Song J."/>
            <person name="Luo H."/>
            <person name="Xiang L."/>
            <person name="Li Y."/>
            <person name="Xu Z."/>
            <person name="Ji A."/>
            <person name="Wang L."/>
            <person name="Lu S."/>
            <person name="Hayward A."/>
            <person name="Sun W."/>
            <person name="Li X."/>
            <person name="Schwartz D.C."/>
            <person name="Wang Y."/>
            <person name="Chen S."/>
        </authorList>
    </citation>
    <scope>NUCLEOTIDE SEQUENCE [LARGE SCALE GENOMIC DNA]</scope>
    <source>
        <strain evidence="2 3">ZZ0214-1</strain>
    </source>
</reference>
<protein>
    <recommendedName>
        <fullName evidence="4">F-box domain-containing protein</fullName>
    </recommendedName>
</protein>
<keyword evidence="3" id="KW-1185">Reference proteome</keyword>
<comment type="caution">
    <text evidence="2">The sequence shown here is derived from an EMBL/GenBank/DDBJ whole genome shotgun (WGS) entry which is preliminary data.</text>
</comment>
<dbReference type="InterPro" id="IPR032675">
    <property type="entry name" value="LRR_dom_sf"/>
</dbReference>
<evidence type="ECO:0000313" key="2">
    <source>
        <dbReference type="EMBL" id="PIL30196.1"/>
    </source>
</evidence>
<dbReference type="AlphaFoldDB" id="A0A2G8S8U3"/>
<dbReference type="OrthoDB" id="2757774at2759"/>
<proteinExistence type="predicted"/>
<gene>
    <name evidence="2" type="ORF">GSI_07774</name>
</gene>
<evidence type="ECO:0000313" key="3">
    <source>
        <dbReference type="Proteomes" id="UP000230002"/>
    </source>
</evidence>
<evidence type="ECO:0008006" key="4">
    <source>
        <dbReference type="Google" id="ProtNLM"/>
    </source>
</evidence>
<organism evidence="2 3">
    <name type="scientific">Ganoderma sinense ZZ0214-1</name>
    <dbReference type="NCBI Taxonomy" id="1077348"/>
    <lineage>
        <taxon>Eukaryota</taxon>
        <taxon>Fungi</taxon>
        <taxon>Dikarya</taxon>
        <taxon>Basidiomycota</taxon>
        <taxon>Agaricomycotina</taxon>
        <taxon>Agaricomycetes</taxon>
        <taxon>Polyporales</taxon>
        <taxon>Polyporaceae</taxon>
        <taxon>Ganoderma</taxon>
    </lineage>
</organism>
<feature type="compositionally biased region" description="Polar residues" evidence="1">
    <location>
        <begin position="162"/>
        <end position="173"/>
    </location>
</feature>
<feature type="region of interest" description="Disordered" evidence="1">
    <location>
        <begin position="158"/>
        <end position="189"/>
    </location>
</feature>